<comment type="caution">
    <text evidence="4">The sequence shown here is derived from an EMBL/GenBank/DDBJ whole genome shotgun (WGS) entry which is preliminary data.</text>
</comment>
<dbReference type="SUPFAM" id="SSF55811">
    <property type="entry name" value="Nudix"/>
    <property type="match status" value="1"/>
</dbReference>
<dbReference type="PANTHER" id="PTHR13622:SF8">
    <property type="entry name" value="THIAMIN PYROPHOSPHOKINASE 1"/>
    <property type="match status" value="1"/>
</dbReference>
<protein>
    <recommendedName>
        <fullName evidence="3">Nudix hydrolase domain-containing protein</fullName>
    </recommendedName>
</protein>
<dbReference type="AlphaFoldDB" id="A0A5N6KS98"/>
<sequence length="343" mass="37428">MSETVSPGAGQAPKSNLDLINECDSFPYFTRSPERYTQQVQSYYHLLLPNSEATFGYILPSVAALFANLPAWELDDAARTLTLTGGHDEPTRSALVAQTCAAMRATGHFAVLGGWRDELYPVYDDAGTCVFTVERSASPLFGVLTYGVHLTAYVPARSPTDSPRLWVPRRAAHKQTYGGMLDNTVAGGIAAGESPWTTLLREATEEASLPAQLLRERARAAGTVSYFSVRDERAGGETGLLQPECQFVYDLPVEESTELAPGDQEVEGFELLSVAAVKDALAKGEFKPNCALVLLDFFIRHGILTPEGERDYPEIVARLHRILEFPCAVPARIDGIILDEEDS</sequence>
<dbReference type="FunFam" id="3.90.79.10:FF:000019">
    <property type="entry name" value="Thiamin pyrophosphokinase, putative"/>
    <property type="match status" value="1"/>
</dbReference>
<feature type="domain" description="Nudix hydrolase" evidence="3">
    <location>
        <begin position="147"/>
        <end position="294"/>
    </location>
</feature>
<dbReference type="Gene3D" id="3.90.79.10">
    <property type="entry name" value="Nucleoside Triphosphate Pyrophosphohydrolase"/>
    <property type="match status" value="1"/>
</dbReference>
<comment type="function">
    <text evidence="1">Probably mediates the hydrolysis of some nucleoside diphosphate derivatives.</text>
</comment>
<evidence type="ECO:0000313" key="5">
    <source>
        <dbReference type="Proteomes" id="UP000327013"/>
    </source>
</evidence>
<comment type="similarity">
    <text evidence="2">Belongs to the Nudix hydrolase family.</text>
</comment>
<dbReference type="Proteomes" id="UP000327013">
    <property type="component" value="Unassembled WGS sequence"/>
</dbReference>
<dbReference type="GO" id="GO:0044715">
    <property type="term" value="F:8-oxo-dGDP phosphatase activity"/>
    <property type="evidence" value="ECO:0007669"/>
    <property type="project" value="TreeGrafter"/>
</dbReference>
<dbReference type="InterPro" id="IPR000086">
    <property type="entry name" value="NUDIX_hydrolase_dom"/>
</dbReference>
<gene>
    <name evidence="4" type="ORF">FH972_022320</name>
</gene>
<evidence type="ECO:0000313" key="4">
    <source>
        <dbReference type="EMBL" id="KAB8342719.1"/>
    </source>
</evidence>
<evidence type="ECO:0000259" key="3">
    <source>
        <dbReference type="PROSITE" id="PS51462"/>
    </source>
</evidence>
<proteinExistence type="inferred from homology"/>
<organism evidence="4 5">
    <name type="scientific">Carpinus fangiana</name>
    <dbReference type="NCBI Taxonomy" id="176857"/>
    <lineage>
        <taxon>Eukaryota</taxon>
        <taxon>Viridiplantae</taxon>
        <taxon>Streptophyta</taxon>
        <taxon>Embryophyta</taxon>
        <taxon>Tracheophyta</taxon>
        <taxon>Spermatophyta</taxon>
        <taxon>Magnoliopsida</taxon>
        <taxon>eudicotyledons</taxon>
        <taxon>Gunneridae</taxon>
        <taxon>Pentapetalae</taxon>
        <taxon>rosids</taxon>
        <taxon>fabids</taxon>
        <taxon>Fagales</taxon>
        <taxon>Betulaceae</taxon>
        <taxon>Carpinus</taxon>
    </lineage>
</organism>
<name>A0A5N6KS98_9ROSI</name>
<reference evidence="4 5" key="1">
    <citation type="submission" date="2019-06" db="EMBL/GenBank/DDBJ databases">
        <title>A chromosomal-level reference genome of Carpinus fangiana (Coryloideae, Betulaceae).</title>
        <authorList>
            <person name="Yang X."/>
            <person name="Wang Z."/>
            <person name="Zhang L."/>
            <person name="Hao G."/>
            <person name="Liu J."/>
            <person name="Yang Y."/>
        </authorList>
    </citation>
    <scope>NUCLEOTIDE SEQUENCE [LARGE SCALE GENOMIC DNA]</scope>
    <source>
        <strain evidence="4">Cfa_2016G</strain>
        <tissue evidence="4">Leaf</tissue>
    </source>
</reference>
<dbReference type="Pfam" id="PF00293">
    <property type="entry name" value="NUDIX"/>
    <property type="match status" value="1"/>
</dbReference>
<dbReference type="PANTHER" id="PTHR13622">
    <property type="entry name" value="THIAMIN PYROPHOSPHOKINASE"/>
    <property type="match status" value="1"/>
</dbReference>
<dbReference type="CDD" id="cd03676">
    <property type="entry name" value="NUDIX_Tnr3_like"/>
    <property type="match status" value="1"/>
</dbReference>
<dbReference type="PROSITE" id="PS51462">
    <property type="entry name" value="NUDIX"/>
    <property type="match status" value="1"/>
</dbReference>
<dbReference type="InterPro" id="IPR015797">
    <property type="entry name" value="NUDIX_hydrolase-like_dom_sf"/>
</dbReference>
<dbReference type="InterPro" id="IPR031804">
    <property type="entry name" value="DUF4743"/>
</dbReference>
<accession>A0A5N6KS98</accession>
<dbReference type="OrthoDB" id="10261522at2759"/>
<keyword evidence="5" id="KW-1185">Reference proteome</keyword>
<dbReference type="EMBL" id="VIBQ01000012">
    <property type="protein sequence ID" value="KAB8342719.1"/>
    <property type="molecule type" value="Genomic_DNA"/>
</dbReference>
<evidence type="ECO:0000256" key="2">
    <source>
        <dbReference type="ARBA" id="ARBA00005582"/>
    </source>
</evidence>
<dbReference type="Pfam" id="PF15916">
    <property type="entry name" value="DUF4743"/>
    <property type="match status" value="1"/>
</dbReference>
<evidence type="ECO:0000256" key="1">
    <source>
        <dbReference type="ARBA" id="ARBA00003778"/>
    </source>
</evidence>